<dbReference type="Pfam" id="PF13344">
    <property type="entry name" value="Hydrolase_6"/>
    <property type="match status" value="1"/>
</dbReference>
<name>A0A9K3DAF2_9EUKA</name>
<dbReference type="EMBL" id="BDIP01007998">
    <property type="protein sequence ID" value="GIQ91592.1"/>
    <property type="molecule type" value="Genomic_DNA"/>
</dbReference>
<accession>A0A9K3DAF2</accession>
<reference evidence="1 2" key="1">
    <citation type="journal article" date="2018" name="PLoS ONE">
        <title>The draft genome of Kipferlia bialata reveals reductive genome evolution in fornicate parasites.</title>
        <authorList>
            <person name="Tanifuji G."/>
            <person name="Takabayashi S."/>
            <person name="Kume K."/>
            <person name="Takagi M."/>
            <person name="Nakayama T."/>
            <person name="Kamikawa R."/>
            <person name="Inagaki Y."/>
            <person name="Hashimoto T."/>
        </authorList>
    </citation>
    <scope>NUCLEOTIDE SEQUENCE [LARGE SCALE GENOMIC DNA]</scope>
    <source>
        <strain evidence="1">NY0173</strain>
    </source>
</reference>
<protein>
    <submittedName>
        <fullName evidence="1">HAD-superfamily hydrolase, subfamily IIA</fullName>
    </submittedName>
</protein>
<feature type="non-terminal residue" evidence="1">
    <location>
        <position position="143"/>
    </location>
</feature>
<dbReference type="InterPro" id="IPR036412">
    <property type="entry name" value="HAD-like_sf"/>
</dbReference>
<dbReference type="GO" id="GO:0005737">
    <property type="term" value="C:cytoplasm"/>
    <property type="evidence" value="ECO:0007669"/>
    <property type="project" value="TreeGrafter"/>
</dbReference>
<evidence type="ECO:0000313" key="1">
    <source>
        <dbReference type="EMBL" id="GIQ91592.1"/>
    </source>
</evidence>
<dbReference type="InterPro" id="IPR006357">
    <property type="entry name" value="HAD-SF_hydro_IIA"/>
</dbReference>
<feature type="non-terminal residue" evidence="1">
    <location>
        <position position="1"/>
    </location>
</feature>
<keyword evidence="2" id="KW-1185">Reference proteome</keyword>
<organism evidence="1 2">
    <name type="scientific">Kipferlia bialata</name>
    <dbReference type="NCBI Taxonomy" id="797122"/>
    <lineage>
        <taxon>Eukaryota</taxon>
        <taxon>Metamonada</taxon>
        <taxon>Carpediemonas-like organisms</taxon>
        <taxon>Kipferlia</taxon>
    </lineage>
</organism>
<sequence length="143" mass="16058">AVETMHKIRELGKKVVFVTNDSTHTREQYVSKLARLGFGNHPVSSVYSVSWYTAQYLKESLGAKAGTDKVFVLGNQSLVQEIENTGLEVVQPDNTMHFDEVSRMEVDPAVRYVVVGMDHNITYSRLAQTTTYLLANPETMFIA</sequence>
<dbReference type="InterPro" id="IPR023214">
    <property type="entry name" value="HAD_sf"/>
</dbReference>
<comment type="caution">
    <text evidence="1">The sequence shown here is derived from an EMBL/GenBank/DDBJ whole genome shotgun (WGS) entry which is preliminary data.</text>
</comment>
<dbReference type="Proteomes" id="UP000265618">
    <property type="component" value="Unassembled WGS sequence"/>
</dbReference>
<dbReference type="PANTHER" id="PTHR19288">
    <property type="entry name" value="4-NITROPHENYLPHOSPHATASE-RELATED"/>
    <property type="match status" value="1"/>
</dbReference>
<dbReference type="GO" id="GO:0016791">
    <property type="term" value="F:phosphatase activity"/>
    <property type="evidence" value="ECO:0007669"/>
    <property type="project" value="TreeGrafter"/>
</dbReference>
<dbReference type="OrthoDB" id="413953at2759"/>
<dbReference type="PANTHER" id="PTHR19288:SF93">
    <property type="entry name" value="FI11325P-RELATED"/>
    <property type="match status" value="1"/>
</dbReference>
<gene>
    <name evidence="1" type="ORF">KIPB_014928</name>
</gene>
<evidence type="ECO:0000313" key="2">
    <source>
        <dbReference type="Proteomes" id="UP000265618"/>
    </source>
</evidence>
<dbReference type="Gene3D" id="3.40.50.1000">
    <property type="entry name" value="HAD superfamily/HAD-like"/>
    <property type="match status" value="1"/>
</dbReference>
<proteinExistence type="predicted"/>
<dbReference type="AlphaFoldDB" id="A0A9K3DAF2"/>
<keyword evidence="1" id="KW-0378">Hydrolase</keyword>
<dbReference type="SUPFAM" id="SSF56784">
    <property type="entry name" value="HAD-like"/>
    <property type="match status" value="1"/>
</dbReference>